<dbReference type="InterPro" id="IPR050348">
    <property type="entry name" value="Protein-Tyr_Phosphatase"/>
</dbReference>
<feature type="compositionally biased region" description="Low complexity" evidence="5">
    <location>
        <begin position="81"/>
        <end position="98"/>
    </location>
</feature>
<dbReference type="InterPro" id="IPR000387">
    <property type="entry name" value="Tyr_Pase_dom"/>
</dbReference>
<dbReference type="PROSITE" id="PS50056">
    <property type="entry name" value="TYR_PHOSPHATASE_2"/>
    <property type="match status" value="2"/>
</dbReference>
<dbReference type="PRINTS" id="PR00700">
    <property type="entry name" value="PRTYPHPHTASE"/>
</dbReference>
<feature type="domain" description="Tyrosine-protein phosphatase" evidence="8">
    <location>
        <begin position="375"/>
        <end position="646"/>
    </location>
</feature>
<feature type="region of interest" description="Disordered" evidence="5">
    <location>
        <begin position="78"/>
        <end position="102"/>
    </location>
</feature>
<keyword evidence="3" id="KW-0378">Hydrolase</keyword>
<dbReference type="Proteomes" id="UP000735302">
    <property type="component" value="Unassembled WGS sequence"/>
</dbReference>
<dbReference type="SUPFAM" id="SSF52799">
    <property type="entry name" value="(Phosphotyrosine protein) phosphatases II"/>
    <property type="match status" value="2"/>
</dbReference>
<keyword evidence="10" id="KW-0675">Receptor</keyword>
<organism evidence="10 11">
    <name type="scientific">Plakobranchus ocellatus</name>
    <dbReference type="NCBI Taxonomy" id="259542"/>
    <lineage>
        <taxon>Eukaryota</taxon>
        <taxon>Metazoa</taxon>
        <taxon>Spiralia</taxon>
        <taxon>Lophotrochozoa</taxon>
        <taxon>Mollusca</taxon>
        <taxon>Gastropoda</taxon>
        <taxon>Heterobranchia</taxon>
        <taxon>Euthyneura</taxon>
        <taxon>Panpulmonata</taxon>
        <taxon>Sacoglossa</taxon>
        <taxon>Placobranchoidea</taxon>
        <taxon>Plakobranchidae</taxon>
        <taxon>Plakobranchus</taxon>
    </lineage>
</organism>
<gene>
    <name evidence="10" type="ORF">PoB_001407300</name>
</gene>
<feature type="domain" description="Tyrosine-protein phosphatase" evidence="8">
    <location>
        <begin position="113"/>
        <end position="347"/>
    </location>
</feature>
<feature type="region of interest" description="Disordered" evidence="5">
    <location>
        <begin position="664"/>
        <end position="690"/>
    </location>
</feature>
<evidence type="ECO:0000256" key="7">
    <source>
        <dbReference type="SAM" id="SignalP"/>
    </source>
</evidence>
<keyword evidence="6" id="KW-1133">Transmembrane helix</keyword>
<keyword evidence="4" id="KW-0904">Protein phosphatase</keyword>
<comment type="caution">
    <text evidence="10">The sequence shown here is derived from an EMBL/GenBank/DDBJ whole genome shotgun (WGS) entry which is preliminary data.</text>
</comment>
<dbReference type="EMBL" id="BLXT01001716">
    <property type="protein sequence ID" value="GFN87567.1"/>
    <property type="molecule type" value="Genomic_DNA"/>
</dbReference>
<dbReference type="Gene3D" id="3.90.190.10">
    <property type="entry name" value="Protein tyrosine phosphatase superfamily"/>
    <property type="match status" value="2"/>
</dbReference>
<evidence type="ECO:0000313" key="11">
    <source>
        <dbReference type="Proteomes" id="UP000735302"/>
    </source>
</evidence>
<comment type="similarity">
    <text evidence="1">Belongs to the protein-tyrosine phosphatase family.</text>
</comment>
<dbReference type="GO" id="GO:0004725">
    <property type="term" value="F:protein tyrosine phosphatase activity"/>
    <property type="evidence" value="ECO:0007669"/>
    <property type="project" value="UniProtKB-EC"/>
</dbReference>
<keyword evidence="6" id="KW-0472">Membrane</keyword>
<protein>
    <recommendedName>
        <fullName evidence="2">protein-tyrosine-phosphatase</fullName>
        <ecNumber evidence="2">3.1.3.48</ecNumber>
    </recommendedName>
</protein>
<evidence type="ECO:0000259" key="9">
    <source>
        <dbReference type="PROSITE" id="PS50056"/>
    </source>
</evidence>
<dbReference type="InterPro" id="IPR016130">
    <property type="entry name" value="Tyr_Pase_AS"/>
</dbReference>
<dbReference type="InterPro" id="IPR000242">
    <property type="entry name" value="PTP_cat"/>
</dbReference>
<dbReference type="InterPro" id="IPR029021">
    <property type="entry name" value="Prot-tyrosine_phosphatase-like"/>
</dbReference>
<evidence type="ECO:0000256" key="1">
    <source>
        <dbReference type="ARBA" id="ARBA00009580"/>
    </source>
</evidence>
<dbReference type="PROSITE" id="PS50055">
    <property type="entry name" value="TYR_PHOSPHATASE_PTP"/>
    <property type="match status" value="2"/>
</dbReference>
<dbReference type="SMART" id="SM00404">
    <property type="entry name" value="PTPc_motif"/>
    <property type="match status" value="2"/>
</dbReference>
<dbReference type="PANTHER" id="PTHR19134:SF562">
    <property type="entry name" value="PROTEIN-TYROSINE-PHOSPHATASE"/>
    <property type="match status" value="1"/>
</dbReference>
<dbReference type="AlphaFoldDB" id="A0AAV3YYW1"/>
<dbReference type="FunFam" id="3.90.190.10:FF:000185">
    <property type="entry name" value="Predicted protein"/>
    <property type="match status" value="1"/>
</dbReference>
<feature type="signal peptide" evidence="7">
    <location>
        <begin position="1"/>
        <end position="21"/>
    </location>
</feature>
<dbReference type="EC" id="3.1.3.48" evidence="2"/>
<evidence type="ECO:0000256" key="2">
    <source>
        <dbReference type="ARBA" id="ARBA00013064"/>
    </source>
</evidence>
<name>A0AAV3YYW1_9GAST</name>
<dbReference type="PANTHER" id="PTHR19134">
    <property type="entry name" value="RECEPTOR-TYPE TYROSINE-PROTEIN PHOSPHATASE"/>
    <property type="match status" value="1"/>
</dbReference>
<reference evidence="10 11" key="1">
    <citation type="journal article" date="2021" name="Elife">
        <title>Chloroplast acquisition without the gene transfer in kleptoplastic sea slugs, Plakobranchus ocellatus.</title>
        <authorList>
            <person name="Maeda T."/>
            <person name="Takahashi S."/>
            <person name="Yoshida T."/>
            <person name="Shimamura S."/>
            <person name="Takaki Y."/>
            <person name="Nagai Y."/>
            <person name="Toyoda A."/>
            <person name="Suzuki Y."/>
            <person name="Arimoto A."/>
            <person name="Ishii H."/>
            <person name="Satoh N."/>
            <person name="Nishiyama T."/>
            <person name="Hasebe M."/>
            <person name="Maruyama T."/>
            <person name="Minagawa J."/>
            <person name="Obokata J."/>
            <person name="Shigenobu S."/>
        </authorList>
    </citation>
    <scope>NUCLEOTIDE SEQUENCE [LARGE SCALE GENOMIC DNA]</scope>
</reference>
<evidence type="ECO:0000256" key="3">
    <source>
        <dbReference type="ARBA" id="ARBA00022801"/>
    </source>
</evidence>
<keyword evidence="11" id="KW-1185">Reference proteome</keyword>
<dbReference type="InterPro" id="IPR003595">
    <property type="entry name" value="Tyr_Pase_cat"/>
</dbReference>
<feature type="transmembrane region" description="Helical" evidence="6">
    <location>
        <begin position="31"/>
        <end position="55"/>
    </location>
</feature>
<dbReference type="CDD" id="cd00047">
    <property type="entry name" value="PTPc"/>
    <property type="match status" value="1"/>
</dbReference>
<keyword evidence="7" id="KW-0732">Signal</keyword>
<evidence type="ECO:0000256" key="4">
    <source>
        <dbReference type="ARBA" id="ARBA00022912"/>
    </source>
</evidence>
<evidence type="ECO:0000256" key="6">
    <source>
        <dbReference type="SAM" id="Phobius"/>
    </source>
</evidence>
<dbReference type="SMART" id="SM00194">
    <property type="entry name" value="PTPc"/>
    <property type="match status" value="2"/>
</dbReference>
<dbReference type="Pfam" id="PF00102">
    <property type="entry name" value="Y_phosphatase"/>
    <property type="match status" value="2"/>
</dbReference>
<dbReference type="GO" id="GO:0008045">
    <property type="term" value="P:motor neuron axon guidance"/>
    <property type="evidence" value="ECO:0007669"/>
    <property type="project" value="TreeGrafter"/>
</dbReference>
<feature type="domain" description="Tyrosine specific protein phosphatases" evidence="9">
    <location>
        <begin position="269"/>
        <end position="338"/>
    </location>
</feature>
<feature type="domain" description="Tyrosine specific protein phosphatases" evidence="9">
    <location>
        <begin position="566"/>
        <end position="637"/>
    </location>
</feature>
<sequence length="772" mass="86199">MFFSLARTAAVILILLTPIKAQLGEVVDELAVIGAIAGTILGVIIVTIIVIFLVWRHRRKRSEDLRNENQVASTITSNCKTSATTTSPRSSAPTLSLRPNVKAKADERPGRIYTEILPSSTAIAIEDLITYLHDQASDTFLKNQFEGTCGGVRTRNRGISVDLRAAPNNVILHDFVRMLWEKQVDRVVMLTNLIEDRKIKCTMYWPEEEEEEVTFGDIKVKLLTTKVFAEYTIREMQLSKRAENSRALIHFHFTAWPEKSVPDSPWGLVDFQQRVMASPGSGPLLVHCSNGVGRTGTFIALCHLLQEAEATGKMDFLSTLKRLRQDRMKMIHTFDQYKFLHRAALVGYMAAGTSIPVREISKRFKRLESYQNIGYRQEFDALCAVCLEDISESTQTLSDKDDGYEEIQTVINKQKNRITNILPKNAHMPVLTSEVKTMDKYINAVLVPSLTKTRNNILTQLPLPTTVTDFWRLVTQYNVGLVVAFQADSRHIDPTIGDFLPSSESEPMRGALFEIQSTNKGENRLWQELSVTVSKKMKTLLGNSAEQHHLTCLLCKNSTLDPETVMEYFKKIKLCKPGKQSRTLYMCRSGADQSGLMCVQSILLDKLEVDKCLAVPLVVGAIKAIRPQVIPTVDEYMCLYKVLRLIYEANNDYGNLEIGETQQSKRDASINKAASPTYDNPAFQKKETDNSLKSYVNTKTTVLVEQRGISKPVPLPRKQAANKSTASSIARANAATNVAGEYEVIVDVGGGANTAARMSGATHAPRRSIPES</sequence>
<dbReference type="PROSITE" id="PS00383">
    <property type="entry name" value="TYR_PHOSPHATASE_1"/>
    <property type="match status" value="1"/>
</dbReference>
<evidence type="ECO:0000313" key="10">
    <source>
        <dbReference type="EMBL" id="GFN87567.1"/>
    </source>
</evidence>
<evidence type="ECO:0000256" key="5">
    <source>
        <dbReference type="SAM" id="MobiDB-lite"/>
    </source>
</evidence>
<accession>A0AAV3YYW1</accession>
<keyword evidence="6" id="KW-0812">Transmembrane</keyword>
<evidence type="ECO:0000259" key="8">
    <source>
        <dbReference type="PROSITE" id="PS50055"/>
    </source>
</evidence>
<feature type="chain" id="PRO_5043528496" description="protein-tyrosine-phosphatase" evidence="7">
    <location>
        <begin position="22"/>
        <end position="772"/>
    </location>
</feature>
<proteinExistence type="inferred from homology"/>